<keyword evidence="1" id="KW-1133">Transmembrane helix</keyword>
<proteinExistence type="predicted"/>
<dbReference type="InterPro" id="IPR018710">
    <property type="entry name" value="DUF2232"/>
</dbReference>
<feature type="transmembrane region" description="Helical" evidence="1">
    <location>
        <begin position="35"/>
        <end position="53"/>
    </location>
</feature>
<dbReference type="PANTHER" id="PTHR41324:SF1">
    <property type="entry name" value="DUF2232 DOMAIN-CONTAINING PROTEIN"/>
    <property type="match status" value="1"/>
</dbReference>
<dbReference type="Proteomes" id="UP000008957">
    <property type="component" value="Chromosome"/>
</dbReference>
<organism evidence="2 3">
    <name type="scientific">Fretibacterium fastidiosum</name>
    <dbReference type="NCBI Taxonomy" id="651822"/>
    <lineage>
        <taxon>Bacteria</taxon>
        <taxon>Thermotogati</taxon>
        <taxon>Synergistota</taxon>
        <taxon>Synergistia</taxon>
        <taxon>Synergistales</taxon>
        <taxon>Aminobacteriaceae</taxon>
        <taxon>Fretibacterium</taxon>
    </lineage>
</organism>
<feature type="transmembrane region" description="Helical" evidence="1">
    <location>
        <begin position="284"/>
        <end position="308"/>
    </location>
</feature>
<dbReference type="EMBL" id="FP929056">
    <property type="protein sequence ID" value="CBL28953.1"/>
    <property type="molecule type" value="Genomic_DNA"/>
</dbReference>
<dbReference type="AlphaFoldDB" id="A0AB94IYQ6"/>
<accession>A0AB94IYQ6</accession>
<evidence type="ECO:0000313" key="2">
    <source>
        <dbReference type="EMBL" id="CBL28953.1"/>
    </source>
</evidence>
<keyword evidence="1" id="KW-0472">Membrane</keyword>
<dbReference type="PANTHER" id="PTHR41324">
    <property type="entry name" value="MEMBRANE PROTEIN-RELATED"/>
    <property type="match status" value="1"/>
</dbReference>
<evidence type="ECO:0000256" key="1">
    <source>
        <dbReference type="SAM" id="Phobius"/>
    </source>
</evidence>
<feature type="transmembrane region" description="Helical" evidence="1">
    <location>
        <begin position="222"/>
        <end position="239"/>
    </location>
</feature>
<feature type="transmembrane region" description="Helical" evidence="1">
    <location>
        <begin position="246"/>
        <end position="272"/>
    </location>
</feature>
<keyword evidence="1" id="KW-0812">Transmembrane</keyword>
<reference evidence="3" key="1">
    <citation type="submission" date="2010-03" db="EMBL/GenBank/DDBJ databases">
        <title>The genome sequence of Synergistetes sp. SGP1.</title>
        <authorList>
            <consortium name="metaHIT consortium -- http://www.metahit.eu/"/>
            <person name="Pajon A."/>
            <person name="Turner K."/>
            <person name="Parkhill J."/>
            <person name="Wade W."/>
            <person name="Vartoukian S."/>
        </authorList>
    </citation>
    <scope>NUCLEOTIDE SEQUENCE [LARGE SCALE GENOMIC DNA]</scope>
    <source>
        <strain evidence="3">SGP1</strain>
    </source>
</reference>
<keyword evidence="3" id="KW-1185">Reference proteome</keyword>
<feature type="transmembrane region" description="Helical" evidence="1">
    <location>
        <begin position="60"/>
        <end position="84"/>
    </location>
</feature>
<sequence length="319" mass="35315">MPGPESVFKQRTLGRVVFFSLLTVLLLKVKDYVPAVTFWGLFFSPLPLALLGCREGRRSLGLGVLLTGGLTALLLSIPSALYFVTASAPLSAALAASSRKSWSGGEALLACTFVSVTEKLFFFFLLWALTGRNFLAPDAGQVEEMMGRLYAGFSSGFRETISTQENMRQAAALLPYMTPSMLLLYAGLDALCNYKLCGYFQRGQAHRPPALPAFTEWRFPKSLLSAFFLAFVINLLWGLDDWRAGALFAANLELVLNVLFFVEGLSLAFWWIGRRGVGPVLRTLAAVLFLIPLAWPWQVLMGIGDIVFDFRSRATRRRT</sequence>
<dbReference type="KEGG" id="sbr:SY1_22690"/>
<reference evidence="2 3" key="2">
    <citation type="submission" date="2010-03" db="EMBL/GenBank/DDBJ databases">
        <authorList>
            <person name="Pajon A."/>
        </authorList>
    </citation>
    <scope>NUCLEOTIDE SEQUENCE [LARGE SCALE GENOMIC DNA]</scope>
    <source>
        <strain evidence="2 3">SGP1</strain>
    </source>
</reference>
<feature type="transmembrane region" description="Helical" evidence="1">
    <location>
        <begin position="107"/>
        <end position="129"/>
    </location>
</feature>
<protein>
    <submittedName>
        <fullName evidence="2">Predicted membrane protein (DUF2232)</fullName>
    </submittedName>
</protein>
<evidence type="ECO:0000313" key="3">
    <source>
        <dbReference type="Proteomes" id="UP000008957"/>
    </source>
</evidence>
<dbReference type="Pfam" id="PF09991">
    <property type="entry name" value="DUF2232"/>
    <property type="match status" value="1"/>
</dbReference>
<name>A0AB94IYQ6_9BACT</name>
<gene>
    <name evidence="2" type="ORF">SY1_22690</name>
</gene>